<dbReference type="InterPro" id="IPR014710">
    <property type="entry name" value="RmlC-like_jellyroll"/>
</dbReference>
<dbReference type="Gene3D" id="2.60.120.10">
    <property type="entry name" value="Jelly Rolls"/>
    <property type="match status" value="2"/>
</dbReference>
<proteinExistence type="predicted"/>
<feature type="domain" description="Cyclic nucleotide-binding" evidence="1">
    <location>
        <begin position="1"/>
        <end position="45"/>
    </location>
</feature>
<dbReference type="SUPFAM" id="SSF51206">
    <property type="entry name" value="cAMP-binding domain-like"/>
    <property type="match status" value="2"/>
</dbReference>
<feature type="domain" description="Cyclic nucleotide-binding" evidence="1">
    <location>
        <begin position="157"/>
        <end position="211"/>
    </location>
</feature>
<dbReference type="RefSeq" id="WP_395418127.1">
    <property type="nucleotide sequence ID" value="NZ_JBIPKE010000018.1"/>
</dbReference>
<accession>A0ABW7NAQ1</accession>
<protein>
    <submittedName>
        <fullName evidence="2">1-acyl-sn-glycerol-3-phosphate acyltransferase</fullName>
    </submittedName>
</protein>
<keyword evidence="3" id="KW-1185">Reference proteome</keyword>
<gene>
    <name evidence="2" type="ORF">ACHKAR_14730</name>
</gene>
<evidence type="ECO:0000313" key="2">
    <source>
        <dbReference type="EMBL" id="MFH6984708.1"/>
    </source>
</evidence>
<dbReference type="Pfam" id="PF01553">
    <property type="entry name" value="Acyltransferase"/>
    <property type="match status" value="1"/>
</dbReference>
<organism evidence="2 3">
    <name type="scientific">Marinoscillum luteum</name>
    <dbReference type="NCBI Taxonomy" id="861051"/>
    <lineage>
        <taxon>Bacteria</taxon>
        <taxon>Pseudomonadati</taxon>
        <taxon>Bacteroidota</taxon>
        <taxon>Cytophagia</taxon>
        <taxon>Cytophagales</taxon>
        <taxon>Reichenbachiellaceae</taxon>
        <taxon>Marinoscillum</taxon>
    </lineage>
</organism>
<dbReference type="EMBL" id="JBIPKE010000018">
    <property type="protein sequence ID" value="MFH6984708.1"/>
    <property type="molecule type" value="Genomic_DNA"/>
</dbReference>
<reference evidence="2 3" key="1">
    <citation type="journal article" date="2013" name="Int. J. Syst. Evol. Microbiol.">
        <title>Marinoscillum luteum sp. nov., isolated from marine sediment.</title>
        <authorList>
            <person name="Cha I.T."/>
            <person name="Park S.J."/>
            <person name="Kim S.J."/>
            <person name="Kim J.G."/>
            <person name="Jung M.Y."/>
            <person name="Shin K.S."/>
            <person name="Kwon K.K."/>
            <person name="Yang S.H."/>
            <person name="Seo Y.S."/>
            <person name="Rhee S.K."/>
        </authorList>
    </citation>
    <scope>NUCLEOTIDE SEQUENCE [LARGE SCALE GENOMIC DNA]</scope>
    <source>
        <strain evidence="2 3">KCTC 23939</strain>
    </source>
</reference>
<name>A0ABW7NAQ1_9BACT</name>
<keyword evidence="2" id="KW-0012">Acyltransferase</keyword>
<comment type="caution">
    <text evidence="2">The sequence shown here is derived from an EMBL/GenBank/DDBJ whole genome shotgun (WGS) entry which is preliminary data.</text>
</comment>
<evidence type="ECO:0000259" key="1">
    <source>
        <dbReference type="PROSITE" id="PS50042"/>
    </source>
</evidence>
<sequence length="624" mass="70775">MEIRLKNGEILTQQFAKANDFYLMKSGRVRFFLSMDDSGGEIEVGESDTRLTPIGWSGFNSPGRYATTVKVDSLSATFIKWNHEELREILEANPELGTAFLRDICGRARDLIKIAVKILNAKAPSVLPSLPESSNGFTITAPSPEEDLVKFLRKSAFFEAFDEVPLEFLSQNVERRMYAANEIIYTQDKKSDGLFILGMGKVRFSYHSENQANVSFTQITTPGFVLSWASSVFKANIINAHAVQDTLVYFVPQTSMDRIIKLNPTFSPQYFKRLLWLISHQLQAIRARIIASRLNHEVVAISNLIDQNSARLTLTSPLHKIPHLLDNKLTVTDAIDTLERLKEHGTSLEKTVALSSLDILEGIRKEQQFYKGLVNVYNSVVGAPKDLPAEQVRKISAAAYMKIFDHQEHIIKGQENLPEKSGNIFIYNHLRNHTYNTLPNQFQITLDSHFISSMVLMKKYGDPGLRIVRVGLSKEFAHQEYYQRLGHIDVFTEDSGTKPKKLKKQVRQMFYNEAGAHLAKGGNLIISPEGNSYSTEESPGPFKSGAFNLALSMKKEPWIVPVAMANFEKRARNNCFSCLILPPFKVSDYISDPESKTEMKQFLSEYQETYRDYVERALEQSRKS</sequence>
<dbReference type="PROSITE" id="PS50042">
    <property type="entry name" value="CNMP_BINDING_3"/>
    <property type="match status" value="2"/>
</dbReference>
<dbReference type="SUPFAM" id="SSF69593">
    <property type="entry name" value="Glycerol-3-phosphate (1)-acyltransferase"/>
    <property type="match status" value="1"/>
</dbReference>
<dbReference type="GO" id="GO:0016746">
    <property type="term" value="F:acyltransferase activity"/>
    <property type="evidence" value="ECO:0007669"/>
    <property type="project" value="UniProtKB-KW"/>
</dbReference>
<dbReference type="InterPro" id="IPR018490">
    <property type="entry name" value="cNMP-bd_dom_sf"/>
</dbReference>
<evidence type="ECO:0000313" key="3">
    <source>
        <dbReference type="Proteomes" id="UP001610063"/>
    </source>
</evidence>
<dbReference type="CDD" id="cd00038">
    <property type="entry name" value="CAP_ED"/>
    <property type="match status" value="2"/>
</dbReference>
<dbReference type="Proteomes" id="UP001610063">
    <property type="component" value="Unassembled WGS sequence"/>
</dbReference>
<dbReference type="InterPro" id="IPR002123">
    <property type="entry name" value="Plipid/glycerol_acylTrfase"/>
</dbReference>
<keyword evidence="2" id="KW-0808">Transferase</keyword>
<dbReference type="InterPro" id="IPR000595">
    <property type="entry name" value="cNMP-bd_dom"/>
</dbReference>